<dbReference type="InterPro" id="IPR036770">
    <property type="entry name" value="Ankyrin_rpt-contain_sf"/>
</dbReference>
<dbReference type="AlphaFoldDB" id="A0AAD5ZX01"/>
<reference evidence="4 5" key="1">
    <citation type="journal article" date="2022" name="Cell">
        <title>Repeat-based holocentromeres influence genome architecture and karyotype evolution.</title>
        <authorList>
            <person name="Hofstatter P.G."/>
            <person name="Thangavel G."/>
            <person name="Lux T."/>
            <person name="Neumann P."/>
            <person name="Vondrak T."/>
            <person name="Novak P."/>
            <person name="Zhang M."/>
            <person name="Costa L."/>
            <person name="Castellani M."/>
            <person name="Scott A."/>
            <person name="Toegelov H."/>
            <person name="Fuchs J."/>
            <person name="Mata-Sucre Y."/>
            <person name="Dias Y."/>
            <person name="Vanzela A.L.L."/>
            <person name="Huettel B."/>
            <person name="Almeida C.C.S."/>
            <person name="Simkova H."/>
            <person name="Souza G."/>
            <person name="Pedrosa-Harand A."/>
            <person name="Macas J."/>
            <person name="Mayer K.F.X."/>
            <person name="Houben A."/>
            <person name="Marques A."/>
        </authorList>
    </citation>
    <scope>NUCLEOTIDE SEQUENCE [LARGE SCALE GENOMIC DNA]</scope>
    <source>
        <strain evidence="4">RhyTen1mFocal</strain>
    </source>
</reference>
<keyword evidence="2" id="KW-0472">Membrane</keyword>
<accession>A0AAD5ZX01</accession>
<protein>
    <recommendedName>
        <fullName evidence="3">PGG domain-containing protein</fullName>
    </recommendedName>
</protein>
<feature type="transmembrane region" description="Helical" evidence="2">
    <location>
        <begin position="655"/>
        <end position="674"/>
    </location>
</feature>
<dbReference type="EMBL" id="JAMRDG010000001">
    <property type="protein sequence ID" value="KAJ3705616.1"/>
    <property type="molecule type" value="Genomic_DNA"/>
</dbReference>
<dbReference type="GO" id="GO:0016020">
    <property type="term" value="C:membrane"/>
    <property type="evidence" value="ECO:0007669"/>
    <property type="project" value="TreeGrafter"/>
</dbReference>
<dbReference type="Proteomes" id="UP001210211">
    <property type="component" value="Unassembled WGS sequence"/>
</dbReference>
<keyword evidence="5" id="KW-1185">Reference proteome</keyword>
<dbReference type="InterPro" id="IPR002110">
    <property type="entry name" value="Ankyrin_rpt"/>
</dbReference>
<feature type="domain" description="PGG" evidence="3">
    <location>
        <begin position="537"/>
        <end position="649"/>
    </location>
</feature>
<keyword evidence="2" id="KW-1133">Transmembrane helix</keyword>
<evidence type="ECO:0000313" key="4">
    <source>
        <dbReference type="EMBL" id="KAJ3705616.1"/>
    </source>
</evidence>
<evidence type="ECO:0000256" key="1">
    <source>
        <dbReference type="SAM" id="MobiDB-lite"/>
    </source>
</evidence>
<dbReference type="Pfam" id="PF13962">
    <property type="entry name" value="PGG"/>
    <property type="match status" value="1"/>
</dbReference>
<evidence type="ECO:0000313" key="5">
    <source>
        <dbReference type="Proteomes" id="UP001210211"/>
    </source>
</evidence>
<evidence type="ECO:0000259" key="3">
    <source>
        <dbReference type="Pfam" id="PF13962"/>
    </source>
</evidence>
<dbReference type="PANTHER" id="PTHR24177">
    <property type="entry name" value="CASKIN"/>
    <property type="match status" value="1"/>
</dbReference>
<feature type="region of interest" description="Disordered" evidence="1">
    <location>
        <begin position="306"/>
        <end position="328"/>
    </location>
</feature>
<comment type="caution">
    <text evidence="4">The sequence shown here is derived from an EMBL/GenBank/DDBJ whole genome shotgun (WGS) entry which is preliminary data.</text>
</comment>
<feature type="transmembrane region" description="Helical" evidence="2">
    <location>
        <begin position="546"/>
        <end position="568"/>
    </location>
</feature>
<proteinExistence type="predicted"/>
<dbReference type="PANTHER" id="PTHR24177:SF103">
    <property type="entry name" value="PGG DOMAIN-CONTAINING PROTEIN"/>
    <property type="match status" value="1"/>
</dbReference>
<feature type="compositionally biased region" description="Basic and acidic residues" evidence="1">
    <location>
        <begin position="313"/>
        <end position="328"/>
    </location>
</feature>
<gene>
    <name evidence="4" type="ORF">LUZ61_009321</name>
</gene>
<dbReference type="SMART" id="SM00248">
    <property type="entry name" value="ANK"/>
    <property type="match status" value="3"/>
</dbReference>
<feature type="transmembrane region" description="Helical" evidence="2">
    <location>
        <begin position="337"/>
        <end position="358"/>
    </location>
</feature>
<dbReference type="Gene3D" id="1.25.40.20">
    <property type="entry name" value="Ankyrin repeat-containing domain"/>
    <property type="match status" value="2"/>
</dbReference>
<evidence type="ECO:0000256" key="2">
    <source>
        <dbReference type="SAM" id="Phobius"/>
    </source>
</evidence>
<dbReference type="InterPro" id="IPR026961">
    <property type="entry name" value="PGG_dom"/>
</dbReference>
<dbReference type="SUPFAM" id="SSF48403">
    <property type="entry name" value="Ankyrin repeat"/>
    <property type="match status" value="1"/>
</dbReference>
<feature type="transmembrane region" description="Helical" evidence="2">
    <location>
        <begin position="588"/>
        <end position="609"/>
    </location>
</feature>
<organism evidence="4 5">
    <name type="scientific">Rhynchospora tenuis</name>
    <dbReference type="NCBI Taxonomy" id="198213"/>
    <lineage>
        <taxon>Eukaryota</taxon>
        <taxon>Viridiplantae</taxon>
        <taxon>Streptophyta</taxon>
        <taxon>Embryophyta</taxon>
        <taxon>Tracheophyta</taxon>
        <taxon>Spermatophyta</taxon>
        <taxon>Magnoliopsida</taxon>
        <taxon>Liliopsida</taxon>
        <taxon>Poales</taxon>
        <taxon>Cyperaceae</taxon>
        <taxon>Cyperoideae</taxon>
        <taxon>Rhynchosporeae</taxon>
        <taxon>Rhynchospora</taxon>
    </lineage>
</organism>
<keyword evidence="2" id="KW-0812">Transmembrane</keyword>
<sequence length="696" mass="77899">MDEGNVTPQTSQESLLQAAMRREWKWVLNVYKNLKDVRSQTITPANDTMLHVAVSAAPINIVLKLLETVKNSSEQEIKIILGSKNKYGDTPLHLAAALGMDKICMEISSMRPEMVVDARNSLNETPLLTAVRHGKKEAFFVLEHAIHKHHKLTNDINCLNERDITHSRGFDGNHIIHYAIKGEHFDLAYEIIHLYPKLVNACNLNGESALHILASMPSVFESGKSFGLIDEFIYKCQDTKPLESKFCHKDNIQHDNQLGILKDENEALPSTCKVCVDLCHLIIATCQTVASTLKTGICKTCYADDEENQSGPQKEDESISRENQQEQTRRIPRNYDVAFFFFKGLGSKFIVQVLGLGFGRVQESAKLKQKHREAREIMEKLVEKTTFTVYDDGGRGGTKPTDTSGLETLVGPHSELPPELKNNYSGLQGKQTNSTSIVEHRQINVYKFMLQFPTMKENVFGKVDEKGNSVLHLAAEFNHPHTNMRAAASQMQREIKWYKYVAASLDREILATINLDGKTAEEVFTMTHDTQFKECREWLNDAANSFSVVIALIVTVAYTAFSAVPGGFDGNSGLPIFQSYPQFQVFTQASLIALCFSVAALITFLGIIIRPCEIWDFEKVIPLKLIFGFTCSIISIVAMIVSFCAGHTLTVDGSLLTSAYVLYGVLCIPVFLSLKWLSNLYTSLLVTTFSEVPSFR</sequence>
<name>A0AAD5ZX01_9POAL</name>
<feature type="transmembrane region" description="Helical" evidence="2">
    <location>
        <begin position="621"/>
        <end position="643"/>
    </location>
</feature>